<keyword evidence="1" id="KW-1133">Transmembrane helix</keyword>
<reference evidence="2 3" key="1">
    <citation type="submission" date="2020-10" db="EMBL/GenBank/DDBJ databases">
        <title>Trueperella pecoris sp. nov. isolated from bovine and porcine specimens.</title>
        <authorList>
            <person name="Schoenecker L."/>
            <person name="Schnydrig P."/>
            <person name="Brodard I."/>
            <person name="Thomann A."/>
            <person name="Hemphill A."/>
            <person name="Rodriguez-Campos S."/>
            <person name="Perreten V."/>
            <person name="Jores J."/>
            <person name="Kittl S."/>
        </authorList>
    </citation>
    <scope>NUCLEOTIDE SEQUENCE [LARGE SCALE GENOMIC DNA]</scope>
    <source>
        <strain evidence="2 3">19OD0592</strain>
    </source>
</reference>
<dbReference type="EMBL" id="CP063212">
    <property type="protein sequence ID" value="QOR47326.1"/>
    <property type="molecule type" value="Genomic_DNA"/>
</dbReference>
<keyword evidence="1" id="KW-0472">Membrane</keyword>
<feature type="transmembrane region" description="Helical" evidence="1">
    <location>
        <begin position="110"/>
        <end position="134"/>
    </location>
</feature>
<sequence length="216" mass="23724">MQREFRSLLFFTVGISIVSFGLALATLTGLGTSAIGAPMWVLSLVMPLSFGTWNVIFSTVFILVQWAFLRRNFPLWYWVQLPLVFIQSAIIDTCVWLLELAIPAAYGWRLLYVAIGVVIMAIGVSFEVATAKYFVPAEGLPVAVSTATGVPFSYIKVGFDVAMALAAIAMSWWLLGYVEGVREGTIAQAVFTGFIVGAVQPYVDRMHAWAVNEPIE</sequence>
<dbReference type="PANTHER" id="PTHR40078">
    <property type="entry name" value="INTEGRAL MEMBRANE PROTEIN-RELATED"/>
    <property type="match status" value="1"/>
</dbReference>
<protein>
    <recommendedName>
        <fullName evidence="4">YitT family protein</fullName>
    </recommendedName>
</protein>
<dbReference type="Pfam" id="PF19700">
    <property type="entry name" value="DUF6198"/>
    <property type="match status" value="1"/>
</dbReference>
<proteinExistence type="predicted"/>
<evidence type="ECO:0008006" key="4">
    <source>
        <dbReference type="Google" id="ProtNLM"/>
    </source>
</evidence>
<name>A0A7M1QZL5_9ACTO</name>
<evidence type="ECO:0000313" key="2">
    <source>
        <dbReference type="EMBL" id="QOR47326.1"/>
    </source>
</evidence>
<keyword evidence="1" id="KW-0812">Transmembrane</keyword>
<gene>
    <name evidence="2" type="ORF">INS90_08680</name>
</gene>
<dbReference type="RefSeq" id="WP_197552409.1">
    <property type="nucleotide sequence ID" value="NZ_CP063212.1"/>
</dbReference>
<accession>A0A7M1QZL5</accession>
<dbReference type="Proteomes" id="UP000594961">
    <property type="component" value="Chromosome"/>
</dbReference>
<feature type="transmembrane region" description="Helical" evidence="1">
    <location>
        <begin position="75"/>
        <end position="98"/>
    </location>
</feature>
<feature type="transmembrane region" description="Helical" evidence="1">
    <location>
        <begin position="39"/>
        <end position="69"/>
    </location>
</feature>
<dbReference type="AlphaFoldDB" id="A0A7M1QZL5"/>
<evidence type="ECO:0000313" key="3">
    <source>
        <dbReference type="Proteomes" id="UP000594961"/>
    </source>
</evidence>
<dbReference type="InterPro" id="IPR038750">
    <property type="entry name" value="YczE/YyaS-like"/>
</dbReference>
<feature type="transmembrane region" description="Helical" evidence="1">
    <location>
        <begin position="6"/>
        <end position="27"/>
    </location>
</feature>
<organism evidence="2 3">
    <name type="scientific">Trueperella pecoris</name>
    <dbReference type="NCBI Taxonomy" id="2733571"/>
    <lineage>
        <taxon>Bacteria</taxon>
        <taxon>Bacillati</taxon>
        <taxon>Actinomycetota</taxon>
        <taxon>Actinomycetes</taxon>
        <taxon>Actinomycetales</taxon>
        <taxon>Actinomycetaceae</taxon>
        <taxon>Trueperella</taxon>
    </lineage>
</organism>
<dbReference type="PANTHER" id="PTHR40078:SF1">
    <property type="entry name" value="INTEGRAL MEMBRANE PROTEIN"/>
    <property type="match status" value="1"/>
</dbReference>
<feature type="transmembrane region" description="Helical" evidence="1">
    <location>
        <begin position="154"/>
        <end position="175"/>
    </location>
</feature>
<evidence type="ECO:0000256" key="1">
    <source>
        <dbReference type="SAM" id="Phobius"/>
    </source>
</evidence>